<dbReference type="PROSITE" id="PS50850">
    <property type="entry name" value="MFS"/>
    <property type="match status" value="1"/>
</dbReference>
<dbReference type="Proteomes" id="UP000623010">
    <property type="component" value="Unassembled WGS sequence"/>
</dbReference>
<evidence type="ECO:0000256" key="8">
    <source>
        <dbReference type="SAM" id="Phobius"/>
    </source>
</evidence>
<dbReference type="InterPro" id="IPR005829">
    <property type="entry name" value="Sugar_transporter_CS"/>
</dbReference>
<dbReference type="GO" id="GO:0005886">
    <property type="term" value="C:plasma membrane"/>
    <property type="evidence" value="ECO:0007669"/>
    <property type="project" value="UniProtKB-SubCell"/>
</dbReference>
<feature type="transmembrane region" description="Helical" evidence="8">
    <location>
        <begin position="176"/>
        <end position="195"/>
    </location>
</feature>
<reference evidence="10" key="1">
    <citation type="journal article" date="2014" name="Int. J. Syst. Evol. Microbiol.">
        <title>Complete genome sequence of Corynebacterium casei LMG S-19264T (=DSM 44701T), isolated from a smear-ripened cheese.</title>
        <authorList>
            <consortium name="US DOE Joint Genome Institute (JGI-PGF)"/>
            <person name="Walter F."/>
            <person name="Albersmeier A."/>
            <person name="Kalinowski J."/>
            <person name="Ruckert C."/>
        </authorList>
    </citation>
    <scope>NUCLEOTIDE SEQUENCE</scope>
    <source>
        <strain evidence="10">JCM 5016</strain>
    </source>
</reference>
<keyword evidence="2" id="KW-0813">Transport</keyword>
<feature type="transmembrane region" description="Helical" evidence="8">
    <location>
        <begin position="216"/>
        <end position="239"/>
    </location>
</feature>
<accession>A0A918RJK1</accession>
<dbReference type="GO" id="GO:0022857">
    <property type="term" value="F:transmembrane transporter activity"/>
    <property type="evidence" value="ECO:0007669"/>
    <property type="project" value="InterPro"/>
</dbReference>
<keyword evidence="11" id="KW-1185">Reference proteome</keyword>
<keyword evidence="4 8" id="KW-0812">Transmembrane</keyword>
<sequence>MRPDPSVKEHGRRGGPGRATVLVLAGTLTIMAGAVVSPAIPGIRAAFADTADVDLLARMITSAHALAIVLFSPFAGALSERIGRKRALVTGMFTFALGGSSGFYLPDLVSILAGRVVLGIGVSLIMTNSVTMIADLYDGTERRRLLGRQTAAGAFGGVLLLVGGGALAGLGWRTVFLVYLLGAALAALALTRLPETRPAAEDARRAAGRSAPGARRGLPAGVAAALTAMFLGQVAFYSVPVQVPFLVEDHFHAGSVASGAVIAVQTLTTGLVSLRFAAIRRLAGEYGLVSAAFAGIAVGYLVLSLAPHVAVLALGTLVMGMGLGVLMPTLNGWVVNEAPPEARSRYTGFLTTALFLGQFLAPIVTQPLVRGLGIQPMFLVVAAGALLVAAGYLAGGRRWTVRADRAATAHGPDEERGVRGGAPATAGSAEEHDRHDRRDRHDRHEQHDRHDDRHDDRQEVGERHAEHSGHAEHRRAPADGPHRAAGRAG</sequence>
<keyword evidence="3" id="KW-1003">Cell membrane</keyword>
<feature type="transmembrane region" description="Helical" evidence="8">
    <location>
        <begin position="117"/>
        <end position="137"/>
    </location>
</feature>
<feature type="transmembrane region" description="Helical" evidence="8">
    <location>
        <begin position="286"/>
        <end position="303"/>
    </location>
</feature>
<evidence type="ECO:0000256" key="2">
    <source>
        <dbReference type="ARBA" id="ARBA00022448"/>
    </source>
</evidence>
<evidence type="ECO:0000313" key="10">
    <source>
        <dbReference type="EMBL" id="GHA00486.1"/>
    </source>
</evidence>
<name>A0A918RJK1_9ACTN</name>
<comment type="subcellular location">
    <subcellularLocation>
        <location evidence="1">Cell membrane</location>
        <topology evidence="1">Multi-pass membrane protein</topology>
    </subcellularLocation>
</comment>
<evidence type="ECO:0000256" key="3">
    <source>
        <dbReference type="ARBA" id="ARBA00022475"/>
    </source>
</evidence>
<dbReference type="PROSITE" id="PS00216">
    <property type="entry name" value="SUGAR_TRANSPORT_1"/>
    <property type="match status" value="1"/>
</dbReference>
<feature type="transmembrane region" description="Helical" evidence="8">
    <location>
        <begin position="346"/>
        <end position="365"/>
    </location>
</feature>
<feature type="transmembrane region" description="Helical" evidence="8">
    <location>
        <begin position="21"/>
        <end position="43"/>
    </location>
</feature>
<reference evidence="10" key="2">
    <citation type="submission" date="2020-09" db="EMBL/GenBank/DDBJ databases">
        <authorList>
            <person name="Sun Q."/>
            <person name="Ohkuma M."/>
        </authorList>
    </citation>
    <scope>NUCLEOTIDE SEQUENCE</scope>
    <source>
        <strain evidence="10">JCM 5016</strain>
    </source>
</reference>
<dbReference type="EMBL" id="BMWH01000019">
    <property type="protein sequence ID" value="GHA00486.1"/>
    <property type="molecule type" value="Genomic_DNA"/>
</dbReference>
<evidence type="ECO:0000256" key="6">
    <source>
        <dbReference type="ARBA" id="ARBA00023136"/>
    </source>
</evidence>
<feature type="transmembrane region" description="Helical" evidence="8">
    <location>
        <begin position="87"/>
        <end position="105"/>
    </location>
</feature>
<dbReference type="SUPFAM" id="SSF103473">
    <property type="entry name" value="MFS general substrate transporter"/>
    <property type="match status" value="1"/>
</dbReference>
<dbReference type="InterPro" id="IPR050171">
    <property type="entry name" value="MFS_Transporters"/>
</dbReference>
<dbReference type="InterPro" id="IPR011701">
    <property type="entry name" value="MFS"/>
</dbReference>
<evidence type="ECO:0000256" key="5">
    <source>
        <dbReference type="ARBA" id="ARBA00022989"/>
    </source>
</evidence>
<organism evidence="10 11">
    <name type="scientific">Streptomyces echinoruber</name>
    <dbReference type="NCBI Taxonomy" id="68898"/>
    <lineage>
        <taxon>Bacteria</taxon>
        <taxon>Bacillati</taxon>
        <taxon>Actinomycetota</taxon>
        <taxon>Actinomycetes</taxon>
        <taxon>Kitasatosporales</taxon>
        <taxon>Streptomycetaceae</taxon>
        <taxon>Streptomyces</taxon>
    </lineage>
</organism>
<feature type="transmembrane region" description="Helical" evidence="8">
    <location>
        <begin position="55"/>
        <end position="75"/>
    </location>
</feature>
<comment type="caution">
    <text evidence="10">The sequence shown here is derived from an EMBL/GenBank/DDBJ whole genome shotgun (WGS) entry which is preliminary data.</text>
</comment>
<protein>
    <submittedName>
        <fullName evidence="10">MFS transporter</fullName>
    </submittedName>
</protein>
<dbReference type="InterPro" id="IPR020846">
    <property type="entry name" value="MFS_dom"/>
</dbReference>
<feature type="transmembrane region" description="Helical" evidence="8">
    <location>
        <begin position="149"/>
        <end position="170"/>
    </location>
</feature>
<dbReference type="InterPro" id="IPR036259">
    <property type="entry name" value="MFS_trans_sf"/>
</dbReference>
<dbReference type="AlphaFoldDB" id="A0A918RJK1"/>
<gene>
    <name evidence="10" type="ORF">GCM10010389_44630</name>
</gene>
<dbReference type="Gene3D" id="1.20.1250.20">
    <property type="entry name" value="MFS general substrate transporter like domains"/>
    <property type="match status" value="2"/>
</dbReference>
<dbReference type="PANTHER" id="PTHR23517">
    <property type="entry name" value="RESISTANCE PROTEIN MDTM, PUTATIVE-RELATED-RELATED"/>
    <property type="match status" value="1"/>
</dbReference>
<feature type="compositionally biased region" description="Basic and acidic residues" evidence="7">
    <location>
        <begin position="442"/>
        <end position="482"/>
    </location>
</feature>
<evidence type="ECO:0000313" key="11">
    <source>
        <dbReference type="Proteomes" id="UP000623010"/>
    </source>
</evidence>
<feature type="transmembrane region" description="Helical" evidence="8">
    <location>
        <begin position="309"/>
        <end position="334"/>
    </location>
</feature>
<dbReference type="RefSeq" id="WP_190059227.1">
    <property type="nucleotide sequence ID" value="NZ_BMWH01000019.1"/>
</dbReference>
<feature type="region of interest" description="Disordered" evidence="7">
    <location>
        <begin position="405"/>
        <end position="489"/>
    </location>
</feature>
<proteinExistence type="predicted"/>
<evidence type="ECO:0000256" key="4">
    <source>
        <dbReference type="ARBA" id="ARBA00022692"/>
    </source>
</evidence>
<feature type="transmembrane region" description="Helical" evidence="8">
    <location>
        <begin position="377"/>
        <end position="395"/>
    </location>
</feature>
<keyword evidence="5 8" id="KW-1133">Transmembrane helix</keyword>
<evidence type="ECO:0000256" key="1">
    <source>
        <dbReference type="ARBA" id="ARBA00004651"/>
    </source>
</evidence>
<evidence type="ECO:0000259" key="9">
    <source>
        <dbReference type="PROSITE" id="PS50850"/>
    </source>
</evidence>
<dbReference type="CDD" id="cd17473">
    <property type="entry name" value="MFS_arabinose_efflux_permease_like"/>
    <property type="match status" value="1"/>
</dbReference>
<evidence type="ECO:0000256" key="7">
    <source>
        <dbReference type="SAM" id="MobiDB-lite"/>
    </source>
</evidence>
<feature type="domain" description="Major facilitator superfamily (MFS) profile" evidence="9">
    <location>
        <begin position="18"/>
        <end position="400"/>
    </location>
</feature>
<feature type="compositionally biased region" description="Basic and acidic residues" evidence="7">
    <location>
        <begin position="405"/>
        <end position="418"/>
    </location>
</feature>
<keyword evidence="6 8" id="KW-0472">Membrane</keyword>
<dbReference type="Pfam" id="PF07690">
    <property type="entry name" value="MFS_1"/>
    <property type="match status" value="1"/>
</dbReference>
<feature type="transmembrane region" description="Helical" evidence="8">
    <location>
        <begin position="251"/>
        <end position="274"/>
    </location>
</feature>